<dbReference type="EMBL" id="JAGSND010000002">
    <property type="protein sequence ID" value="MBR0597075.1"/>
    <property type="molecule type" value="Genomic_DNA"/>
</dbReference>
<evidence type="ECO:0000313" key="3">
    <source>
        <dbReference type="Proteomes" id="UP000675664"/>
    </source>
</evidence>
<gene>
    <name evidence="2" type="ORF">KCX82_04255</name>
</gene>
<protein>
    <submittedName>
        <fullName evidence="2">Uncharacterized protein</fullName>
    </submittedName>
</protein>
<name>A0A8J7W0P0_9FIRM</name>
<comment type="caution">
    <text evidence="2">The sequence shown here is derived from an EMBL/GenBank/DDBJ whole genome shotgun (WGS) entry which is preliminary data.</text>
</comment>
<keyword evidence="3" id="KW-1185">Reference proteome</keyword>
<evidence type="ECO:0000313" key="2">
    <source>
        <dbReference type="EMBL" id="MBR0597075.1"/>
    </source>
</evidence>
<dbReference type="RefSeq" id="WP_227017205.1">
    <property type="nucleotide sequence ID" value="NZ_JAGSND010000002.1"/>
</dbReference>
<reference evidence="2" key="2">
    <citation type="submission" date="2021-04" db="EMBL/GenBank/DDBJ databases">
        <authorList>
            <person name="Liu J."/>
        </authorList>
    </citation>
    <scope>NUCLEOTIDE SEQUENCE</scope>
    <source>
        <strain evidence="2">BAD-6</strain>
    </source>
</reference>
<proteinExistence type="predicted"/>
<feature type="transmembrane region" description="Helical" evidence="1">
    <location>
        <begin position="148"/>
        <end position="168"/>
    </location>
</feature>
<feature type="transmembrane region" description="Helical" evidence="1">
    <location>
        <begin position="105"/>
        <end position="128"/>
    </location>
</feature>
<sequence>MIKKRSRFWTVIFSFLPGAGHMFNGFMKLGISFMGLFFVVLAVASFLNIGALAFLAPVIWFYAFFDCINRTFQDDEEFYTQEDYFLFTIDQLANYDFGFIKRKSLIIGAALVAVGVYSLWNNVVMYLINRYDFLPREVYSAIYNLSSIFPQLVIGVLIIWAGVTLILGKKKQIEIREKEEGVNADDCDQE</sequence>
<accession>A0A8J7W0P0</accession>
<organism evidence="2 3">
    <name type="scientific">Sinanaerobacter chloroacetimidivorans</name>
    <dbReference type="NCBI Taxonomy" id="2818044"/>
    <lineage>
        <taxon>Bacteria</taxon>
        <taxon>Bacillati</taxon>
        <taxon>Bacillota</taxon>
        <taxon>Clostridia</taxon>
        <taxon>Peptostreptococcales</taxon>
        <taxon>Anaerovoracaceae</taxon>
        <taxon>Sinanaerobacter</taxon>
    </lineage>
</organism>
<keyword evidence="1" id="KW-0472">Membrane</keyword>
<dbReference type="Proteomes" id="UP000675664">
    <property type="component" value="Unassembled WGS sequence"/>
</dbReference>
<keyword evidence="1" id="KW-0812">Transmembrane</keyword>
<feature type="transmembrane region" description="Helical" evidence="1">
    <location>
        <begin position="36"/>
        <end position="63"/>
    </location>
</feature>
<dbReference type="AlphaFoldDB" id="A0A8J7W0P0"/>
<keyword evidence="1" id="KW-1133">Transmembrane helix</keyword>
<evidence type="ECO:0000256" key="1">
    <source>
        <dbReference type="SAM" id="Phobius"/>
    </source>
</evidence>
<reference evidence="2" key="1">
    <citation type="submission" date="2021-04" db="EMBL/GenBank/DDBJ databases">
        <title>Sinoanaerobacter chloroacetimidivorans sp. nov., an obligate anaerobic bacterium isolated from anaerobic sludge.</title>
        <authorList>
            <person name="Bao Y."/>
        </authorList>
    </citation>
    <scope>NUCLEOTIDE SEQUENCE</scope>
    <source>
        <strain evidence="2">BAD-6</strain>
    </source>
</reference>